<protein>
    <submittedName>
        <fullName evidence="2">Uncharacterized protein</fullName>
    </submittedName>
</protein>
<sequence length="199" mass="21164">MKAVVISILFLFFGMWAQAALPPQFSECLSDLSSTNMSAADVKEIAKVSRVTYCQNQVSLVGKVETQDLLTNPNIQIGISVAKTAYSYTDFLDMARSGKYVLYVDGSRISRDNLISLSQAGVQLVVLASSSGLSKADLLQMASAKSFILNVNATTTQADLRDYLTAGIQLVIRTSQVGLSGAAIGEVAALNSALVTIMP</sequence>
<name>A0A150WS14_BDEBC</name>
<gene>
    <name evidence="2" type="ORF">AZI86_08580</name>
</gene>
<dbReference type="AlphaFoldDB" id="A0A150WS14"/>
<evidence type="ECO:0000313" key="2">
    <source>
        <dbReference type="EMBL" id="KYG67059.1"/>
    </source>
</evidence>
<comment type="caution">
    <text evidence="2">The sequence shown here is derived from an EMBL/GenBank/DDBJ whole genome shotgun (WGS) entry which is preliminary data.</text>
</comment>
<evidence type="ECO:0000313" key="3">
    <source>
        <dbReference type="Proteomes" id="UP000075320"/>
    </source>
</evidence>
<organism evidence="2 3">
    <name type="scientific">Bdellovibrio bacteriovorus</name>
    <dbReference type="NCBI Taxonomy" id="959"/>
    <lineage>
        <taxon>Bacteria</taxon>
        <taxon>Pseudomonadati</taxon>
        <taxon>Bdellovibrionota</taxon>
        <taxon>Bdellovibrionia</taxon>
        <taxon>Bdellovibrionales</taxon>
        <taxon>Pseudobdellovibrionaceae</taxon>
        <taxon>Bdellovibrio</taxon>
    </lineage>
</organism>
<keyword evidence="1" id="KW-0732">Signal</keyword>
<dbReference type="EMBL" id="LUKE01000001">
    <property type="protein sequence ID" value="KYG67059.1"/>
    <property type="molecule type" value="Genomic_DNA"/>
</dbReference>
<feature type="chain" id="PRO_5007573669" evidence="1">
    <location>
        <begin position="20"/>
        <end position="199"/>
    </location>
</feature>
<evidence type="ECO:0000256" key="1">
    <source>
        <dbReference type="SAM" id="SignalP"/>
    </source>
</evidence>
<keyword evidence="3" id="KW-1185">Reference proteome</keyword>
<reference evidence="2 3" key="1">
    <citation type="submission" date="2016-03" db="EMBL/GenBank/DDBJ databases">
        <authorList>
            <person name="Ploux O."/>
        </authorList>
    </citation>
    <scope>NUCLEOTIDE SEQUENCE [LARGE SCALE GENOMIC DNA]</scope>
    <source>
        <strain evidence="2 3">R0</strain>
    </source>
</reference>
<feature type="signal peptide" evidence="1">
    <location>
        <begin position="1"/>
        <end position="19"/>
    </location>
</feature>
<dbReference type="Proteomes" id="UP000075320">
    <property type="component" value="Unassembled WGS sequence"/>
</dbReference>
<dbReference type="OrthoDB" id="5293669at2"/>
<dbReference type="RefSeq" id="WP_061834636.1">
    <property type="nucleotide sequence ID" value="NZ_LUKE01000001.1"/>
</dbReference>
<accession>A0A150WS14</accession>
<proteinExistence type="predicted"/>